<evidence type="ECO:0000256" key="7">
    <source>
        <dbReference type="ARBA" id="ARBA00023136"/>
    </source>
</evidence>
<dbReference type="PANTHER" id="PTHR12961">
    <property type="entry name" value="CONSERVED OLIGOMERIC GOLGI COMPLEX COMPONENT 2"/>
    <property type="match status" value="1"/>
</dbReference>
<name>A0ABM0MBR9_SACKO</name>
<keyword evidence="11" id="KW-1185">Reference proteome</keyword>
<evidence type="ECO:0000256" key="1">
    <source>
        <dbReference type="ARBA" id="ARBA00004395"/>
    </source>
</evidence>
<comment type="subcellular location">
    <subcellularLocation>
        <location evidence="1">Golgi apparatus membrane</location>
        <topology evidence="1">Peripheral membrane protein</topology>
    </subcellularLocation>
</comment>
<evidence type="ECO:0000256" key="2">
    <source>
        <dbReference type="ARBA" id="ARBA00007603"/>
    </source>
</evidence>
<evidence type="ECO:0000256" key="4">
    <source>
        <dbReference type="ARBA" id="ARBA00022448"/>
    </source>
</evidence>
<sequence>MDNDPINLTITSAPTSLCFDKNAFMQVDFDVDQFVAECRRHVPLETLRDDLDTYFKSLKSAMVELINKDYADFVNLSSNLVGMDKAINNLSVPLGQLREEVLAVRNSMTDAMQVVEKKLIARTEIRKKKATLQRLQNIIQSVDKMEKILQIQKPGEGMEHVSHSELTGQLIERVASEFNQLQFYVTQSKGLPLVENIRPRIAVITTTLQMSLENSFEDSLETGNLPVLRQCLRTYAIIDKTKDAEMLFRTLVVRPFMEEVISEQYILNNPQGLQGMYNKIVEFIPKHCQHIRAVTSPIHSGGSQDVVRGYDFLVNAVWPEIVSCIEARTPSIFAPGNPDVFHQKYMLSMDFLCAFERHCGSQASVKRLRAHSSYNTYMSKWSLPVYFQIRFQEIAGAFESSLMTPFNVVQEDCEFNLAVCSTLWQSLKSCWSDQVYISALCHRFWKLTLQLLSRCSIWLQEICEKELPELLSNEIQPKLAALNFKNIAVIEEALNEGREALIVPIPAIINYVIKEIHSQCVVHFKAVNDIPRLYRRTNREIPSKASVYVDNIIKPLQLFLEENGEKIKTDRRGELLSGILTLLTQEYFGVTSDVLDSVRKMEESLKKLKMRKVTSVSNFSANGMSDDDKIRLQLALDVRQFAEEMDNLGIKSSDIPKYDSLSELVKNAATHS</sequence>
<proteinExistence type="inferred from homology"/>
<evidence type="ECO:0000259" key="9">
    <source>
        <dbReference type="Pfam" id="PF06148"/>
    </source>
</evidence>
<dbReference type="InterPro" id="IPR009316">
    <property type="entry name" value="COG2"/>
</dbReference>
<dbReference type="PANTHER" id="PTHR12961:SF0">
    <property type="entry name" value="CONSERVED OLIGOMERIC GOLGI COMPLEX SUBUNIT 2"/>
    <property type="match status" value="1"/>
</dbReference>
<dbReference type="RefSeq" id="XP_006817460.1">
    <property type="nucleotide sequence ID" value="XM_006817397.1"/>
</dbReference>
<evidence type="ECO:0000313" key="11">
    <source>
        <dbReference type="Proteomes" id="UP000694865"/>
    </source>
</evidence>
<accession>A0ABM0MBR9</accession>
<evidence type="ECO:0000256" key="5">
    <source>
        <dbReference type="ARBA" id="ARBA00022927"/>
    </source>
</evidence>
<dbReference type="Proteomes" id="UP000694865">
    <property type="component" value="Unplaced"/>
</dbReference>
<keyword evidence="7" id="KW-0472">Membrane</keyword>
<dbReference type="Pfam" id="PF12022">
    <property type="entry name" value="COG2_C"/>
    <property type="match status" value="1"/>
</dbReference>
<dbReference type="GeneID" id="100369621"/>
<feature type="domain" description="Conserved oligomeric Golgi complex subunit 2 N-terminal" evidence="9">
    <location>
        <begin position="17"/>
        <end position="90"/>
    </location>
</feature>
<gene>
    <name evidence="12" type="primary">LOC100369621</name>
</gene>
<evidence type="ECO:0000259" key="10">
    <source>
        <dbReference type="Pfam" id="PF12022"/>
    </source>
</evidence>
<evidence type="ECO:0000256" key="3">
    <source>
        <dbReference type="ARBA" id="ARBA00020977"/>
    </source>
</evidence>
<evidence type="ECO:0000256" key="8">
    <source>
        <dbReference type="ARBA" id="ARBA00031344"/>
    </source>
</evidence>
<dbReference type="Pfam" id="PF06148">
    <property type="entry name" value="COG2_N"/>
    <property type="match status" value="1"/>
</dbReference>
<keyword evidence="5" id="KW-0653">Protein transport</keyword>
<protein>
    <recommendedName>
        <fullName evidence="3">Conserved oligomeric Golgi complex subunit 2</fullName>
    </recommendedName>
    <alternativeName>
        <fullName evidence="8">Component of oligomeric Golgi complex 2</fullName>
    </alternativeName>
</protein>
<comment type="similarity">
    <text evidence="2">Belongs to the COG2 family.</text>
</comment>
<feature type="domain" description="COG complex component COG2 C-terminal" evidence="10">
    <location>
        <begin position="463"/>
        <end position="638"/>
    </location>
</feature>
<keyword evidence="6" id="KW-0333">Golgi apparatus</keyword>
<organism evidence="11 12">
    <name type="scientific">Saccoglossus kowalevskii</name>
    <name type="common">Acorn worm</name>
    <dbReference type="NCBI Taxonomy" id="10224"/>
    <lineage>
        <taxon>Eukaryota</taxon>
        <taxon>Metazoa</taxon>
        <taxon>Hemichordata</taxon>
        <taxon>Enteropneusta</taxon>
        <taxon>Harrimaniidae</taxon>
        <taxon>Saccoglossus</taxon>
    </lineage>
</organism>
<keyword evidence="4" id="KW-0813">Transport</keyword>
<evidence type="ECO:0000313" key="12">
    <source>
        <dbReference type="RefSeq" id="XP_006817460.1"/>
    </source>
</evidence>
<evidence type="ECO:0000256" key="6">
    <source>
        <dbReference type="ARBA" id="ARBA00023034"/>
    </source>
</evidence>
<reference evidence="12" key="1">
    <citation type="submission" date="2025-08" db="UniProtKB">
        <authorList>
            <consortium name="RefSeq"/>
        </authorList>
    </citation>
    <scope>IDENTIFICATION</scope>
    <source>
        <tissue evidence="12">Testes</tissue>
    </source>
</reference>
<dbReference type="InterPro" id="IPR024602">
    <property type="entry name" value="COG_su2_N"/>
</dbReference>
<dbReference type="InterPro" id="IPR024603">
    <property type="entry name" value="COG_complex_COG2_C"/>
</dbReference>